<accession>A0A817A942</accession>
<dbReference type="InterPro" id="IPR027417">
    <property type="entry name" value="P-loop_NTPase"/>
</dbReference>
<dbReference type="GO" id="GO:0005524">
    <property type="term" value="F:ATP binding"/>
    <property type="evidence" value="ECO:0007669"/>
    <property type="project" value="InterPro"/>
</dbReference>
<dbReference type="InterPro" id="IPR013264">
    <property type="entry name" value="DNAG_N"/>
</dbReference>
<name>A0A817A942_9BILA</name>
<dbReference type="Proteomes" id="UP000663887">
    <property type="component" value="Unassembled WGS sequence"/>
</dbReference>
<dbReference type="GO" id="GO:0003678">
    <property type="term" value="F:DNA helicase activity"/>
    <property type="evidence" value="ECO:0007669"/>
    <property type="project" value="InterPro"/>
</dbReference>
<dbReference type="InterPro" id="IPR034154">
    <property type="entry name" value="TOPRIM_DnaG/twinkle"/>
</dbReference>
<reference evidence="2" key="1">
    <citation type="submission" date="2021-02" db="EMBL/GenBank/DDBJ databases">
        <authorList>
            <person name="Nowell W R."/>
        </authorList>
    </citation>
    <scope>NUCLEOTIDE SEQUENCE</scope>
</reference>
<dbReference type="Gene3D" id="3.40.50.300">
    <property type="entry name" value="P-loop containing nucleotide triphosphate hydrolases"/>
    <property type="match status" value="1"/>
</dbReference>
<dbReference type="InterPro" id="IPR037068">
    <property type="entry name" value="DNA_primase_core_N_sf"/>
</dbReference>
<dbReference type="AlphaFoldDB" id="A0A817A942"/>
<dbReference type="PROSITE" id="PS51199">
    <property type="entry name" value="SF4_HELICASE"/>
    <property type="match status" value="1"/>
</dbReference>
<dbReference type="Gene3D" id="3.40.1360.10">
    <property type="match status" value="1"/>
</dbReference>
<dbReference type="SUPFAM" id="SSF56731">
    <property type="entry name" value="DNA primase core"/>
    <property type="match status" value="1"/>
</dbReference>
<dbReference type="SUPFAM" id="SSF52540">
    <property type="entry name" value="P-loop containing nucleoside triphosphate hydrolases"/>
    <property type="match status" value="1"/>
</dbReference>
<dbReference type="EMBL" id="CAJNRG010017537">
    <property type="protein sequence ID" value="CAF2233260.1"/>
    <property type="molecule type" value="Genomic_DNA"/>
</dbReference>
<organism evidence="2 3">
    <name type="scientific">Rotaria magnacalcarata</name>
    <dbReference type="NCBI Taxonomy" id="392030"/>
    <lineage>
        <taxon>Eukaryota</taxon>
        <taxon>Metazoa</taxon>
        <taxon>Spiralia</taxon>
        <taxon>Gnathifera</taxon>
        <taxon>Rotifera</taxon>
        <taxon>Eurotatoria</taxon>
        <taxon>Bdelloidea</taxon>
        <taxon>Philodinida</taxon>
        <taxon>Philodinidae</taxon>
        <taxon>Rotaria</taxon>
    </lineage>
</organism>
<dbReference type="InterPro" id="IPR007694">
    <property type="entry name" value="DNA_helicase_DnaB-like_C"/>
</dbReference>
<sequence length="415" mass="48284">MTRYINQILGYEFKNHKGGGDTYTPIIDKPELITIPPVTKPLKTMEEREEEQSFFNCCHQIFIDCLNDQGNDQIAFSLKYLKEERGYNDEQIRNFKLGFFPDKNKFILLLTKAGYSQNKAEDLTTKYFTAILKINNYQKKKESKNRITFTWFDPDGNIIGFSVRKPTTNNELKPKYLNNNGLSKTEYLFNFTKDIADKELVIVERQLDALVGTYFAWQQEENSNYHFVAMGGSSISESQVNHFKKYSYSKVILLPDNDKNAGKNIGLNKKFNPNFIALNNIYSDIREYNKLLSSDDTETKPYTYPQFLMDIENSNDGLKTGFWELDQHVSIQPSSLTFIAGRPSHGKTTMMINILKNMINDNPDKSFLFYSYEETRSDILIKIILSIADDETLDTQLQKEEKYEKKKEQTLDKEL</sequence>
<dbReference type="PANTHER" id="PTHR30313:SF2">
    <property type="entry name" value="DNA PRIMASE"/>
    <property type="match status" value="1"/>
</dbReference>
<dbReference type="Gene3D" id="3.90.980.10">
    <property type="entry name" value="DNA primase, catalytic core, N-terminal domain"/>
    <property type="match status" value="1"/>
</dbReference>
<dbReference type="Pfam" id="PF08275">
    <property type="entry name" value="DNAG_N"/>
    <property type="match status" value="1"/>
</dbReference>
<evidence type="ECO:0000259" key="1">
    <source>
        <dbReference type="PROSITE" id="PS51199"/>
    </source>
</evidence>
<dbReference type="CDD" id="cd01029">
    <property type="entry name" value="TOPRIM_primases"/>
    <property type="match status" value="1"/>
</dbReference>
<evidence type="ECO:0000313" key="2">
    <source>
        <dbReference type="EMBL" id="CAF2233260.1"/>
    </source>
</evidence>
<gene>
    <name evidence="2" type="ORF">XDN619_LOCUS34445</name>
</gene>
<dbReference type="PANTHER" id="PTHR30313">
    <property type="entry name" value="DNA PRIMASE"/>
    <property type="match status" value="1"/>
</dbReference>
<evidence type="ECO:0000313" key="3">
    <source>
        <dbReference type="Proteomes" id="UP000663887"/>
    </source>
</evidence>
<comment type="caution">
    <text evidence="2">The sequence shown here is derived from an EMBL/GenBank/DDBJ whole genome shotgun (WGS) entry which is preliminary data.</text>
</comment>
<dbReference type="GO" id="GO:0006269">
    <property type="term" value="P:DNA replication, synthesis of primer"/>
    <property type="evidence" value="ECO:0007669"/>
    <property type="project" value="TreeGrafter"/>
</dbReference>
<protein>
    <recommendedName>
        <fullName evidence="1">SF4 helicase domain-containing protein</fullName>
    </recommendedName>
</protein>
<feature type="domain" description="SF4 helicase" evidence="1">
    <location>
        <begin position="311"/>
        <end position="415"/>
    </location>
</feature>
<proteinExistence type="predicted"/>
<dbReference type="GO" id="GO:0005737">
    <property type="term" value="C:cytoplasm"/>
    <property type="evidence" value="ECO:0007669"/>
    <property type="project" value="TreeGrafter"/>
</dbReference>
<dbReference type="InterPro" id="IPR050219">
    <property type="entry name" value="DnaG_primase"/>
</dbReference>
<dbReference type="Pfam" id="PF03796">
    <property type="entry name" value="DnaB_C"/>
    <property type="match status" value="1"/>
</dbReference>